<proteinExistence type="predicted"/>
<accession>A0ABW8YW24</accession>
<organism evidence="1 2">
    <name type="scientific">Flavobacterium rhizosphaerae</name>
    <dbReference type="NCBI Taxonomy" id="3163298"/>
    <lineage>
        <taxon>Bacteria</taxon>
        <taxon>Pseudomonadati</taxon>
        <taxon>Bacteroidota</taxon>
        <taxon>Flavobacteriia</taxon>
        <taxon>Flavobacteriales</taxon>
        <taxon>Flavobacteriaceae</taxon>
        <taxon>Flavobacterium</taxon>
    </lineage>
</organism>
<dbReference type="RefSeq" id="WP_408083608.1">
    <property type="nucleotide sequence ID" value="NZ_JBELPZ010000002.1"/>
</dbReference>
<dbReference type="Pfam" id="PF01126">
    <property type="entry name" value="Heme_oxygenase"/>
    <property type="match status" value="1"/>
</dbReference>
<dbReference type="EMBL" id="JBELPZ010000002">
    <property type="protein sequence ID" value="MFL9843361.1"/>
    <property type="molecule type" value="Genomic_DNA"/>
</dbReference>
<dbReference type="Gene3D" id="1.20.910.10">
    <property type="entry name" value="Heme oxygenase-like"/>
    <property type="match status" value="1"/>
</dbReference>
<comment type="caution">
    <text evidence="1">The sequence shown here is derived from an EMBL/GenBank/DDBJ whole genome shotgun (WGS) entry which is preliminary data.</text>
</comment>
<evidence type="ECO:0000313" key="2">
    <source>
        <dbReference type="Proteomes" id="UP001629156"/>
    </source>
</evidence>
<evidence type="ECO:0000313" key="1">
    <source>
        <dbReference type="EMBL" id="MFL9843361.1"/>
    </source>
</evidence>
<dbReference type="InterPro" id="IPR016053">
    <property type="entry name" value="Haem_Oase-like"/>
</dbReference>
<name>A0ABW8YW24_9FLAO</name>
<protein>
    <submittedName>
        <fullName evidence="1">Biliverdin-producing heme oxygenase</fullName>
    </submittedName>
</protein>
<gene>
    <name evidence="1" type="ORF">ABS766_02905</name>
</gene>
<dbReference type="CDD" id="cd19166">
    <property type="entry name" value="HemeO-bac"/>
    <property type="match status" value="1"/>
</dbReference>
<keyword evidence="2" id="KW-1185">Reference proteome</keyword>
<reference evidence="1 2" key="1">
    <citation type="submission" date="2024-06" db="EMBL/GenBank/DDBJ databases">
        <authorList>
            <person name="Kaempfer P."/>
            <person name="Viver T."/>
        </authorList>
    </citation>
    <scope>NUCLEOTIDE SEQUENCE [LARGE SCALE GENOMIC DNA]</scope>
    <source>
        <strain evidence="1 2">ST-119</strain>
    </source>
</reference>
<dbReference type="SUPFAM" id="SSF48613">
    <property type="entry name" value="Heme oxygenase-like"/>
    <property type="match status" value="1"/>
</dbReference>
<dbReference type="Proteomes" id="UP001629156">
    <property type="component" value="Unassembled WGS sequence"/>
</dbReference>
<sequence length="196" mass="21866">MNDIHIAEFSKKLKESTALPHQQLEALPISKAIISPDIDKDTYIKYLTLMHDIVKDAEENIFPILNTVIPDLEQRNKTLLIQADLRFLGATYTTNSKPVSNGNTFSTGFAMGVLYVIEGSSLGGRVILKNIEKTLGYNSSNGATYFSGYGDKTGTYWKAFINKLSEYEKENNDGEEIIKGAYYAFDAIKKHLATHS</sequence>
<dbReference type="InterPro" id="IPR016084">
    <property type="entry name" value="Haem_Oase-like_multi-hlx"/>
</dbReference>